<dbReference type="NCBIfam" id="NF004160">
    <property type="entry name" value="PRK05627.1-3"/>
    <property type="match status" value="1"/>
</dbReference>
<keyword evidence="8 15" id="KW-0547">Nucleotide-binding</keyword>
<comment type="catalytic activity">
    <reaction evidence="14 15">
        <text>FMN + ATP + H(+) = FAD + diphosphate</text>
        <dbReference type="Rhea" id="RHEA:17237"/>
        <dbReference type="ChEBI" id="CHEBI:15378"/>
        <dbReference type="ChEBI" id="CHEBI:30616"/>
        <dbReference type="ChEBI" id="CHEBI:33019"/>
        <dbReference type="ChEBI" id="CHEBI:57692"/>
        <dbReference type="ChEBI" id="CHEBI:58210"/>
        <dbReference type="EC" id="2.7.7.2"/>
    </reaction>
</comment>
<dbReference type="GO" id="GO:0006747">
    <property type="term" value="P:FAD biosynthetic process"/>
    <property type="evidence" value="ECO:0007669"/>
    <property type="project" value="UniProtKB-UniRule"/>
</dbReference>
<evidence type="ECO:0000259" key="16">
    <source>
        <dbReference type="SMART" id="SM00904"/>
    </source>
</evidence>
<dbReference type="GO" id="GO:0003919">
    <property type="term" value="F:FMN adenylyltransferase activity"/>
    <property type="evidence" value="ECO:0007669"/>
    <property type="project" value="UniProtKB-UniRule"/>
</dbReference>
<dbReference type="CDD" id="cd02064">
    <property type="entry name" value="FAD_synthetase_N"/>
    <property type="match status" value="1"/>
</dbReference>
<dbReference type="SUPFAM" id="SSF52374">
    <property type="entry name" value="Nucleotidylyl transferase"/>
    <property type="match status" value="1"/>
</dbReference>
<evidence type="ECO:0000256" key="12">
    <source>
        <dbReference type="ARBA" id="ARBA00023268"/>
    </source>
</evidence>
<keyword evidence="18" id="KW-1185">Reference proteome</keyword>
<dbReference type="NCBIfam" id="TIGR00125">
    <property type="entry name" value="cyt_tran_rel"/>
    <property type="match status" value="1"/>
</dbReference>
<dbReference type="GO" id="GO:0008531">
    <property type="term" value="F:riboflavin kinase activity"/>
    <property type="evidence" value="ECO:0007669"/>
    <property type="project" value="UniProtKB-UniRule"/>
</dbReference>
<keyword evidence="5 15" id="KW-0288">FMN</keyword>
<evidence type="ECO:0000256" key="15">
    <source>
        <dbReference type="PIRNR" id="PIRNR004491"/>
    </source>
</evidence>
<feature type="domain" description="Riboflavin kinase" evidence="16">
    <location>
        <begin position="176"/>
        <end position="306"/>
    </location>
</feature>
<dbReference type="AlphaFoldDB" id="A0A542ZAH6"/>
<evidence type="ECO:0000256" key="7">
    <source>
        <dbReference type="ARBA" id="ARBA00022695"/>
    </source>
</evidence>
<keyword evidence="6 15" id="KW-0808">Transferase</keyword>
<dbReference type="InterPro" id="IPR004821">
    <property type="entry name" value="Cyt_trans-like"/>
</dbReference>
<dbReference type="UniPathway" id="UPA00277">
    <property type="reaction ID" value="UER00407"/>
</dbReference>
<evidence type="ECO:0000256" key="9">
    <source>
        <dbReference type="ARBA" id="ARBA00022777"/>
    </source>
</evidence>
<evidence type="ECO:0000256" key="2">
    <source>
        <dbReference type="ARBA" id="ARBA00004726"/>
    </source>
</evidence>
<dbReference type="EC" id="2.7.7.2" evidence="15"/>
<proteinExistence type="inferred from homology"/>
<dbReference type="UniPathway" id="UPA00276">
    <property type="reaction ID" value="UER00406"/>
</dbReference>
<evidence type="ECO:0000313" key="17">
    <source>
        <dbReference type="EMBL" id="TQL57334.1"/>
    </source>
</evidence>
<keyword evidence="11 15" id="KW-0067">ATP-binding</keyword>
<evidence type="ECO:0000256" key="14">
    <source>
        <dbReference type="ARBA" id="ARBA00049494"/>
    </source>
</evidence>
<evidence type="ECO:0000256" key="11">
    <source>
        <dbReference type="ARBA" id="ARBA00022840"/>
    </source>
</evidence>
<dbReference type="RefSeq" id="WP_142094425.1">
    <property type="nucleotide sequence ID" value="NZ_BAAAMD010000003.1"/>
</dbReference>
<evidence type="ECO:0000256" key="10">
    <source>
        <dbReference type="ARBA" id="ARBA00022827"/>
    </source>
</evidence>
<organism evidence="17 18">
    <name type="scientific">Propioniferax innocua</name>
    <dbReference type="NCBI Taxonomy" id="1753"/>
    <lineage>
        <taxon>Bacteria</taxon>
        <taxon>Bacillati</taxon>
        <taxon>Actinomycetota</taxon>
        <taxon>Actinomycetes</taxon>
        <taxon>Propionibacteriales</taxon>
        <taxon>Propionibacteriaceae</taxon>
        <taxon>Propioniferax</taxon>
    </lineage>
</organism>
<dbReference type="PANTHER" id="PTHR22749">
    <property type="entry name" value="RIBOFLAVIN KINASE/FMN ADENYLYLTRANSFERASE"/>
    <property type="match status" value="1"/>
</dbReference>
<comment type="caution">
    <text evidence="17">The sequence shown here is derived from an EMBL/GenBank/DDBJ whole genome shotgun (WGS) entry which is preliminary data.</text>
</comment>
<dbReference type="FunFam" id="2.40.30.30:FF:000003">
    <property type="entry name" value="Riboflavin biosynthesis protein"/>
    <property type="match status" value="1"/>
</dbReference>
<accession>A0A542ZAH6</accession>
<dbReference type="GO" id="GO:0009231">
    <property type="term" value="P:riboflavin biosynthetic process"/>
    <property type="evidence" value="ECO:0007669"/>
    <property type="project" value="InterPro"/>
</dbReference>
<evidence type="ECO:0000256" key="1">
    <source>
        <dbReference type="ARBA" id="ARBA00002121"/>
    </source>
</evidence>
<reference evidence="17 18" key="1">
    <citation type="submission" date="2019-06" db="EMBL/GenBank/DDBJ databases">
        <title>Sequencing the genomes of 1000 actinobacteria strains.</title>
        <authorList>
            <person name="Klenk H.-P."/>
        </authorList>
    </citation>
    <scope>NUCLEOTIDE SEQUENCE [LARGE SCALE GENOMIC DNA]</scope>
    <source>
        <strain evidence="17 18">DSM 8251</strain>
    </source>
</reference>
<name>A0A542ZAH6_9ACTN</name>
<evidence type="ECO:0000256" key="3">
    <source>
        <dbReference type="ARBA" id="ARBA00005201"/>
    </source>
</evidence>
<evidence type="ECO:0000256" key="5">
    <source>
        <dbReference type="ARBA" id="ARBA00022643"/>
    </source>
</evidence>
<dbReference type="NCBIfam" id="TIGR00083">
    <property type="entry name" value="ribF"/>
    <property type="match status" value="1"/>
</dbReference>
<evidence type="ECO:0000256" key="13">
    <source>
        <dbReference type="ARBA" id="ARBA00047880"/>
    </source>
</evidence>
<dbReference type="Proteomes" id="UP000316196">
    <property type="component" value="Unassembled WGS sequence"/>
</dbReference>
<comment type="similarity">
    <text evidence="15">Belongs to the ribF family.</text>
</comment>
<keyword evidence="9 15" id="KW-0418">Kinase</keyword>
<dbReference type="InterPro" id="IPR014729">
    <property type="entry name" value="Rossmann-like_a/b/a_fold"/>
</dbReference>
<dbReference type="PIRSF" id="PIRSF004491">
    <property type="entry name" value="FAD_Synth"/>
    <property type="match status" value="1"/>
</dbReference>
<dbReference type="PANTHER" id="PTHR22749:SF6">
    <property type="entry name" value="RIBOFLAVIN KINASE"/>
    <property type="match status" value="1"/>
</dbReference>
<dbReference type="GO" id="GO:0009398">
    <property type="term" value="P:FMN biosynthetic process"/>
    <property type="evidence" value="ECO:0007669"/>
    <property type="project" value="UniProtKB-UniRule"/>
</dbReference>
<comment type="pathway">
    <text evidence="2 15">Cofactor biosynthesis; FAD biosynthesis; FAD from FMN: step 1/1.</text>
</comment>
<dbReference type="OrthoDB" id="9803667at2"/>
<dbReference type="Gene3D" id="2.40.30.30">
    <property type="entry name" value="Riboflavin kinase-like"/>
    <property type="match status" value="1"/>
</dbReference>
<keyword evidence="12" id="KW-0511">Multifunctional enzyme</keyword>
<evidence type="ECO:0000256" key="8">
    <source>
        <dbReference type="ARBA" id="ARBA00022741"/>
    </source>
</evidence>
<dbReference type="Gene3D" id="3.40.50.620">
    <property type="entry name" value="HUPs"/>
    <property type="match status" value="1"/>
</dbReference>
<keyword evidence="10 15" id="KW-0274">FAD</keyword>
<dbReference type="Pfam" id="PF01687">
    <property type="entry name" value="Flavokinase"/>
    <property type="match status" value="1"/>
</dbReference>
<dbReference type="Pfam" id="PF06574">
    <property type="entry name" value="FAD_syn"/>
    <property type="match status" value="1"/>
</dbReference>
<comment type="pathway">
    <text evidence="3 15">Cofactor biosynthesis; FMN biosynthesis; FMN from riboflavin (ATP route): step 1/1.</text>
</comment>
<evidence type="ECO:0000256" key="4">
    <source>
        <dbReference type="ARBA" id="ARBA00022630"/>
    </source>
</evidence>
<protein>
    <recommendedName>
        <fullName evidence="15">Riboflavin biosynthesis protein</fullName>
    </recommendedName>
    <domain>
        <recommendedName>
            <fullName evidence="15">Riboflavin kinase</fullName>
            <ecNumber evidence="15">2.7.1.26</ecNumber>
        </recommendedName>
        <alternativeName>
            <fullName evidence="15">Flavokinase</fullName>
        </alternativeName>
    </domain>
    <domain>
        <recommendedName>
            <fullName evidence="15">FMN adenylyltransferase</fullName>
            <ecNumber evidence="15">2.7.7.2</ecNumber>
        </recommendedName>
        <alternativeName>
            <fullName evidence="15">FAD pyrophosphorylase</fullName>
        </alternativeName>
        <alternativeName>
            <fullName evidence="15">FAD synthase</fullName>
        </alternativeName>
    </domain>
</protein>
<dbReference type="InterPro" id="IPR015864">
    <property type="entry name" value="FAD_synthase"/>
</dbReference>
<dbReference type="InterPro" id="IPR015865">
    <property type="entry name" value="Riboflavin_kinase_bac/euk"/>
</dbReference>
<gene>
    <name evidence="17" type="ORF">FB460_2411</name>
</gene>
<dbReference type="FunFam" id="3.40.50.620:FF:000021">
    <property type="entry name" value="Riboflavin biosynthesis protein"/>
    <property type="match status" value="1"/>
</dbReference>
<dbReference type="InterPro" id="IPR023465">
    <property type="entry name" value="Riboflavin_kinase_dom_sf"/>
</dbReference>
<evidence type="ECO:0000313" key="18">
    <source>
        <dbReference type="Proteomes" id="UP000316196"/>
    </source>
</evidence>
<comment type="function">
    <text evidence="1">Catalyzes the phosphorylation of riboflavin to FMN followed by the adenylation of FMN to FAD.</text>
</comment>
<dbReference type="SMART" id="SM00904">
    <property type="entry name" value="Flavokinase"/>
    <property type="match status" value="1"/>
</dbReference>
<comment type="catalytic activity">
    <reaction evidence="13 15">
        <text>riboflavin + ATP = FMN + ADP + H(+)</text>
        <dbReference type="Rhea" id="RHEA:14357"/>
        <dbReference type="ChEBI" id="CHEBI:15378"/>
        <dbReference type="ChEBI" id="CHEBI:30616"/>
        <dbReference type="ChEBI" id="CHEBI:57986"/>
        <dbReference type="ChEBI" id="CHEBI:58210"/>
        <dbReference type="ChEBI" id="CHEBI:456216"/>
        <dbReference type="EC" id="2.7.1.26"/>
    </reaction>
</comment>
<dbReference type="InterPro" id="IPR023468">
    <property type="entry name" value="Riboflavin_kinase"/>
</dbReference>
<dbReference type="GO" id="GO:0005524">
    <property type="term" value="F:ATP binding"/>
    <property type="evidence" value="ECO:0007669"/>
    <property type="project" value="UniProtKB-UniRule"/>
</dbReference>
<keyword evidence="7 15" id="KW-0548">Nucleotidyltransferase</keyword>
<keyword evidence="4 15" id="KW-0285">Flavoprotein</keyword>
<sequence>MPLEVEPAREDASERASVVVIGNFDGVHRGHQAVLEQASRIHPGRKLVAVTFWPHPMAVVRPEKAPRLLTSLEERASLLTDAGADHVEVVGFTPELASWEPERFIEEILRPLNAGTVVVGSNFRFGHRASGTVDDLRAAGLEVLDVDLIQTGHTTTSSTEIRRLVAAGDVAEAEQHLGRRFRFSGIVVRGHQRGRELGFPTANLPVPRDRAVPADGVYSGYMRRLDVDEPEVWPAAISVGKNPTFDDVADAVVEAHVIDRDDLDLYGVPVAVDFVDFLRGNVKFTGIDSLIDQIGLDVDHCRASLRALPEGERWLRRPLRPRPRE</sequence>
<dbReference type="SUPFAM" id="SSF82114">
    <property type="entry name" value="Riboflavin kinase-like"/>
    <property type="match status" value="1"/>
</dbReference>
<dbReference type="EMBL" id="VFOR01000003">
    <property type="protein sequence ID" value="TQL57334.1"/>
    <property type="molecule type" value="Genomic_DNA"/>
</dbReference>
<dbReference type="EC" id="2.7.1.26" evidence="15"/>
<evidence type="ECO:0000256" key="6">
    <source>
        <dbReference type="ARBA" id="ARBA00022679"/>
    </source>
</evidence>
<dbReference type="InterPro" id="IPR002606">
    <property type="entry name" value="Riboflavin_kinase_bac"/>
</dbReference>